<evidence type="ECO:0000256" key="5">
    <source>
        <dbReference type="ARBA" id="ARBA00022692"/>
    </source>
</evidence>
<evidence type="ECO:0000256" key="2">
    <source>
        <dbReference type="ARBA" id="ARBA00006434"/>
    </source>
</evidence>
<organism evidence="13 14">
    <name type="scientific">Araneus ventricosus</name>
    <name type="common">Orbweaver spider</name>
    <name type="synonym">Epeira ventricosa</name>
    <dbReference type="NCBI Taxonomy" id="182803"/>
    <lineage>
        <taxon>Eukaryota</taxon>
        <taxon>Metazoa</taxon>
        <taxon>Ecdysozoa</taxon>
        <taxon>Arthropoda</taxon>
        <taxon>Chelicerata</taxon>
        <taxon>Arachnida</taxon>
        <taxon>Araneae</taxon>
        <taxon>Araneomorphae</taxon>
        <taxon>Entelegynae</taxon>
        <taxon>Araneoidea</taxon>
        <taxon>Araneidae</taxon>
        <taxon>Araneus</taxon>
    </lineage>
</organism>
<evidence type="ECO:0000256" key="12">
    <source>
        <dbReference type="SAM" id="Phobius"/>
    </source>
</evidence>
<dbReference type="Gene3D" id="1.20.1730.10">
    <property type="entry name" value="Sodium/glucose cotransporter"/>
    <property type="match status" value="1"/>
</dbReference>
<proteinExistence type="inferred from homology"/>
<dbReference type="Proteomes" id="UP000499080">
    <property type="component" value="Unassembled WGS sequence"/>
</dbReference>
<evidence type="ECO:0000313" key="14">
    <source>
        <dbReference type="Proteomes" id="UP000499080"/>
    </source>
</evidence>
<reference evidence="13 14" key="1">
    <citation type="journal article" date="2019" name="Sci. Rep.">
        <title>Orb-weaving spider Araneus ventricosus genome elucidates the spidroin gene catalogue.</title>
        <authorList>
            <person name="Kono N."/>
            <person name="Nakamura H."/>
            <person name="Ohtoshi R."/>
            <person name="Moran D.A.P."/>
            <person name="Shinohara A."/>
            <person name="Yoshida Y."/>
            <person name="Fujiwara M."/>
            <person name="Mori M."/>
            <person name="Tomita M."/>
            <person name="Arakawa K."/>
        </authorList>
    </citation>
    <scope>NUCLEOTIDE SEQUENCE [LARGE SCALE GENOMIC DNA]</scope>
</reference>
<dbReference type="InterPro" id="IPR051163">
    <property type="entry name" value="Sodium:Solute_Symporter_SSF"/>
</dbReference>
<dbReference type="PANTHER" id="PTHR42985:SF40">
    <property type="entry name" value="LD47995P-RELATED"/>
    <property type="match status" value="1"/>
</dbReference>
<feature type="transmembrane region" description="Helical" evidence="12">
    <location>
        <begin position="29"/>
        <end position="56"/>
    </location>
</feature>
<evidence type="ECO:0000256" key="1">
    <source>
        <dbReference type="ARBA" id="ARBA00004651"/>
    </source>
</evidence>
<feature type="transmembrane region" description="Helical" evidence="12">
    <location>
        <begin position="191"/>
        <end position="210"/>
    </location>
</feature>
<comment type="subcellular location">
    <subcellularLocation>
        <location evidence="1">Cell membrane</location>
        <topology evidence="1">Multi-pass membrane protein</topology>
    </subcellularLocation>
</comment>
<comment type="caution">
    <text evidence="13">The sequence shown here is derived from an EMBL/GenBank/DDBJ whole genome shotgun (WGS) entry which is preliminary data.</text>
</comment>
<dbReference type="InterPro" id="IPR038377">
    <property type="entry name" value="Na/Glc_symporter_sf"/>
</dbReference>
<evidence type="ECO:0000256" key="3">
    <source>
        <dbReference type="ARBA" id="ARBA00022448"/>
    </source>
</evidence>
<keyword evidence="9 12" id="KW-0472">Membrane</keyword>
<dbReference type="GO" id="GO:0006814">
    <property type="term" value="P:sodium ion transport"/>
    <property type="evidence" value="ECO:0007669"/>
    <property type="project" value="UniProtKB-KW"/>
</dbReference>
<keyword evidence="14" id="KW-1185">Reference proteome</keyword>
<keyword evidence="10" id="KW-0739">Sodium transport</keyword>
<gene>
    <name evidence="13" type="primary">CG32669_16</name>
    <name evidence="13" type="ORF">AVEN_214757_1</name>
</gene>
<evidence type="ECO:0000313" key="13">
    <source>
        <dbReference type="EMBL" id="GBN54077.1"/>
    </source>
</evidence>
<keyword evidence="8" id="KW-0406">Ion transport</keyword>
<dbReference type="OrthoDB" id="6132759at2759"/>
<dbReference type="EMBL" id="BGPR01012010">
    <property type="protein sequence ID" value="GBN54077.1"/>
    <property type="molecule type" value="Genomic_DNA"/>
</dbReference>
<evidence type="ECO:0000256" key="11">
    <source>
        <dbReference type="RuleBase" id="RU362091"/>
    </source>
</evidence>
<evidence type="ECO:0000256" key="6">
    <source>
        <dbReference type="ARBA" id="ARBA00022989"/>
    </source>
</evidence>
<dbReference type="GO" id="GO:0015293">
    <property type="term" value="F:symporter activity"/>
    <property type="evidence" value="ECO:0007669"/>
    <property type="project" value="TreeGrafter"/>
</dbReference>
<keyword evidence="7" id="KW-0915">Sodium</keyword>
<feature type="transmembrane region" description="Helical" evidence="12">
    <location>
        <begin position="138"/>
        <end position="157"/>
    </location>
</feature>
<sequence length="355" mass="39072">MIIMMSNFGGDQLQVQRLVTLRNVKRSRIATFISIPMIVSFQLLCCMSGLVVYAYFRYCDPITSSSKPINSADQLIPYFISTTLGHLPGIPGLCICGIFSASLSTVSSSINSLASIASEDFIQPLFPKFKVKVFHIKLMSLFFGIICIALSFIIASLGHLIKMSVILIGNLSGPNLAVFLLAACTTTTNEGGVILGLVTSIALASCLSFIPERKTDPFLPLYNECTSFESTEHNTSFVPSFSGLQNHTNYIYPNATSGPINGLKTNGVHTFHISYMWVSCLAFLTCLFVGYVGSMVISFFSGKSEDVSEIHLSPIRIRFSKKKLENKNIKSLVEKEEAELQVRELINYLILSPYT</sequence>
<feature type="transmembrane region" description="Helical" evidence="12">
    <location>
        <begin position="275"/>
        <end position="300"/>
    </location>
</feature>
<feature type="transmembrane region" description="Helical" evidence="12">
    <location>
        <begin position="76"/>
        <end position="99"/>
    </location>
</feature>
<keyword evidence="3" id="KW-0813">Transport</keyword>
<accession>A0A4Y2PV01</accession>
<dbReference type="PANTHER" id="PTHR42985">
    <property type="entry name" value="SODIUM-COUPLED MONOCARBOXYLATE TRANSPORTER"/>
    <property type="match status" value="1"/>
</dbReference>
<keyword evidence="6 12" id="KW-1133">Transmembrane helix</keyword>
<protein>
    <submittedName>
        <fullName evidence="13">Sodium-dependent multivitamin transporter</fullName>
    </submittedName>
</protein>
<dbReference type="InterPro" id="IPR001734">
    <property type="entry name" value="Na/solute_symporter"/>
</dbReference>
<dbReference type="PROSITE" id="PS50283">
    <property type="entry name" value="NA_SOLUT_SYMP_3"/>
    <property type="match status" value="1"/>
</dbReference>
<comment type="similarity">
    <text evidence="2 11">Belongs to the sodium:solute symporter (SSF) (TC 2.A.21) family.</text>
</comment>
<dbReference type="Pfam" id="PF00474">
    <property type="entry name" value="SSF"/>
    <property type="match status" value="1"/>
</dbReference>
<keyword evidence="5 12" id="KW-0812">Transmembrane</keyword>
<name>A0A4Y2PV01_ARAVE</name>
<evidence type="ECO:0000256" key="7">
    <source>
        <dbReference type="ARBA" id="ARBA00023053"/>
    </source>
</evidence>
<evidence type="ECO:0000256" key="10">
    <source>
        <dbReference type="ARBA" id="ARBA00023201"/>
    </source>
</evidence>
<evidence type="ECO:0000256" key="9">
    <source>
        <dbReference type="ARBA" id="ARBA00023136"/>
    </source>
</evidence>
<feature type="transmembrane region" description="Helical" evidence="12">
    <location>
        <begin position="163"/>
        <end position="184"/>
    </location>
</feature>
<dbReference type="GO" id="GO:0005886">
    <property type="term" value="C:plasma membrane"/>
    <property type="evidence" value="ECO:0007669"/>
    <property type="project" value="UniProtKB-SubCell"/>
</dbReference>
<evidence type="ECO:0000256" key="4">
    <source>
        <dbReference type="ARBA" id="ARBA00022475"/>
    </source>
</evidence>
<dbReference type="AlphaFoldDB" id="A0A4Y2PV01"/>
<keyword evidence="4" id="KW-1003">Cell membrane</keyword>
<evidence type="ECO:0000256" key="8">
    <source>
        <dbReference type="ARBA" id="ARBA00023065"/>
    </source>
</evidence>